<dbReference type="Proteomes" id="UP000663193">
    <property type="component" value="Chromosome 16"/>
</dbReference>
<proteinExistence type="predicted"/>
<sequence>MTSLLFQWWTGLRALLNTRSDYIPLCQRCERLELLASVNEMPHSDNKYRGPLLARIDNIPIDTSCVLCARLGQYLHHLVSETSSQLVGKTRSVELLQYQHFQYGTYFAIQYCVPGRELRIFLVEPAILLGFLEASITHPFTSVTCQNSSDGMATGRLCDPASIDTNTLREWYEQCNSNHKHACGKVNQDGMRPDRLIDCRLRELCDSDEPYVCLSYVWGSILSDQDSASCTLPQKLPATISDAMEVTLRIGMRYLWVDRYCIDQDNEVEKHNIIRNMDAIYGGAELTIIAAAGHGPGYGLPGLSRTREPQRTLKIGKRVFVAVENPVIEIVSSEWNSRAWTYQEALLSRRRLVFTDRQVYFQCCLGHRMEGVQLPNFMELPLKTRAFPESGIGIRAVEIYDRLEEYYARKLSFDIDILNALSGIFRAFQRRPFGSGSPYALHFYGIPIITSTIGPLGLANPHVPFAAGLAWRVVGCGQEATISSTARISSNYPSWTWASLKAQRPKEDPGELSFLYRDSSRLPWLDEIVRICFHHQSGAQMSLVDYVKHDCDYTAFSPRIYVTSMTCSGKLLRSSSDRATFVPCPAMTVHLDQTPSIATRDTVAVYIGYMKKGSRVFMAFLLVELLDSGHCRRLGILSDHLLDDMYRFDHEISNNPLTDPGLYFRDICGGGEWHEKSLVLE</sequence>
<dbReference type="InterPro" id="IPR010730">
    <property type="entry name" value="HET"/>
</dbReference>
<evidence type="ECO:0000313" key="3">
    <source>
        <dbReference type="Proteomes" id="UP000663193"/>
    </source>
</evidence>
<dbReference type="VEuPathDB" id="FungiDB:JI435_137570"/>
<organism evidence="2 3">
    <name type="scientific">Phaeosphaeria nodorum (strain SN15 / ATCC MYA-4574 / FGSC 10173)</name>
    <name type="common">Glume blotch fungus</name>
    <name type="synonym">Parastagonospora nodorum</name>
    <dbReference type="NCBI Taxonomy" id="321614"/>
    <lineage>
        <taxon>Eukaryota</taxon>
        <taxon>Fungi</taxon>
        <taxon>Dikarya</taxon>
        <taxon>Ascomycota</taxon>
        <taxon>Pezizomycotina</taxon>
        <taxon>Dothideomycetes</taxon>
        <taxon>Pleosporomycetidae</taxon>
        <taxon>Pleosporales</taxon>
        <taxon>Pleosporineae</taxon>
        <taxon>Phaeosphaeriaceae</taxon>
        <taxon>Parastagonospora</taxon>
    </lineage>
</organism>
<protein>
    <recommendedName>
        <fullName evidence="1">Heterokaryon incompatibility domain-containing protein</fullName>
    </recommendedName>
</protein>
<dbReference type="Pfam" id="PF06985">
    <property type="entry name" value="HET"/>
    <property type="match status" value="1"/>
</dbReference>
<dbReference type="AlphaFoldDB" id="A0A7U2FIN2"/>
<dbReference type="PANTHER" id="PTHR33112">
    <property type="entry name" value="DOMAIN PROTEIN, PUTATIVE-RELATED"/>
    <property type="match status" value="1"/>
</dbReference>
<reference evidence="3" key="1">
    <citation type="journal article" date="2021" name="BMC Genomics">
        <title>Chromosome-level genome assembly and manually-curated proteome of model necrotroph Parastagonospora nodorum Sn15 reveals a genome-wide trove of candidate effector homologs, and redundancy of virulence-related functions within an accessory chromosome.</title>
        <authorList>
            <person name="Bertazzoni S."/>
            <person name="Jones D.A.B."/>
            <person name="Phan H.T."/>
            <person name="Tan K.-C."/>
            <person name="Hane J.K."/>
        </authorList>
    </citation>
    <scope>NUCLEOTIDE SEQUENCE [LARGE SCALE GENOMIC DNA]</scope>
    <source>
        <strain evidence="3">SN15 / ATCC MYA-4574 / FGSC 10173)</strain>
    </source>
</reference>
<dbReference type="PANTHER" id="PTHR33112:SF1">
    <property type="entry name" value="HETEROKARYON INCOMPATIBILITY DOMAIN-CONTAINING PROTEIN"/>
    <property type="match status" value="1"/>
</dbReference>
<name>A0A7U2FIN2_PHANO</name>
<evidence type="ECO:0000259" key="1">
    <source>
        <dbReference type="Pfam" id="PF06985"/>
    </source>
</evidence>
<accession>A0A7U2FIN2</accession>
<evidence type="ECO:0000313" key="2">
    <source>
        <dbReference type="EMBL" id="QRD03895.1"/>
    </source>
</evidence>
<feature type="domain" description="Heterokaryon incompatibility" evidence="1">
    <location>
        <begin position="211"/>
        <end position="344"/>
    </location>
</feature>
<keyword evidence="3" id="KW-1185">Reference proteome</keyword>
<gene>
    <name evidence="2" type="ORF">JI435_137570</name>
</gene>
<dbReference type="EMBL" id="CP069038">
    <property type="protein sequence ID" value="QRD03895.1"/>
    <property type="molecule type" value="Genomic_DNA"/>
</dbReference>
<dbReference type="OrthoDB" id="5428863at2759"/>